<dbReference type="AlphaFoldDB" id="A0A9D7XSU3"/>
<proteinExistence type="predicted"/>
<reference evidence="2 3" key="1">
    <citation type="submission" date="2020-10" db="EMBL/GenBank/DDBJ databases">
        <title>Connecting structure to function with the recovery of over 1000 high-quality activated sludge metagenome-assembled genomes encoding full-length rRNA genes using long-read sequencing.</title>
        <authorList>
            <person name="Singleton C.M."/>
            <person name="Petriglieri F."/>
            <person name="Kristensen J.M."/>
            <person name="Kirkegaard R.H."/>
            <person name="Michaelsen T.Y."/>
            <person name="Andersen M.H."/>
            <person name="Karst S.M."/>
            <person name="Dueholm M.S."/>
            <person name="Nielsen P.H."/>
            <person name="Albertsen M."/>
        </authorList>
    </citation>
    <scope>NUCLEOTIDE SEQUENCE [LARGE SCALE GENOMIC DNA]</scope>
    <source>
        <strain evidence="2">Ribe_18-Q3-R11-54_MAXAC.273</strain>
    </source>
</reference>
<dbReference type="Proteomes" id="UP000808337">
    <property type="component" value="Unassembled WGS sequence"/>
</dbReference>
<dbReference type="InterPro" id="IPR051829">
    <property type="entry name" value="Multiheme_Cytochr_ET"/>
</dbReference>
<dbReference type="CDD" id="cd08168">
    <property type="entry name" value="Cytochrom_C3"/>
    <property type="match status" value="2"/>
</dbReference>
<protein>
    <submittedName>
        <fullName evidence="2">Cytochrome c family protein</fullName>
    </submittedName>
</protein>
<dbReference type="PANTHER" id="PTHR35038">
    <property type="entry name" value="DISSIMILATORY SULFITE REDUCTASE SIRA"/>
    <property type="match status" value="1"/>
</dbReference>
<evidence type="ECO:0000256" key="1">
    <source>
        <dbReference type="ARBA" id="ARBA00022729"/>
    </source>
</evidence>
<dbReference type="InterPro" id="IPR036280">
    <property type="entry name" value="Multihaem_cyt_sf"/>
</dbReference>
<comment type="caution">
    <text evidence="2">The sequence shown here is derived from an EMBL/GenBank/DDBJ whole genome shotgun (WGS) entry which is preliminary data.</text>
</comment>
<dbReference type="SUPFAM" id="SSF48695">
    <property type="entry name" value="Multiheme cytochromes"/>
    <property type="match status" value="3"/>
</dbReference>
<dbReference type="Gene3D" id="3.90.10.10">
    <property type="entry name" value="Cytochrome C3"/>
    <property type="match status" value="4"/>
</dbReference>
<gene>
    <name evidence="2" type="ORF">IPP15_10870</name>
</gene>
<sequence>MNLTAVLKPIFSALLICFAFTLSGQISPGELVSPHAQLEGMLNCTKCHVLGDKVSNEKCLECHKEIKSLVDQDKGYHASSEVEGKECVSCHSDHHGKNFQIIRFDTEKFNHALTGYKLTGAHQKLDCNECHNNDKIDSYELKKKKYTYLGLKTECISCHQDVHQKTLSTDCASCHNTDKFAPATLFEHNKSDFVLKGKHKEVDCKKCHQITFINNAVFQKFADVPFKSCANCHEDVHNNQFGQNCKECHTEEGFNVFVGKSSFNHNQTDFPLLGKHAKVDCASCHHLSGNNAAANVFQDYRGKDFHDCITCHKDVHETKFGLDCKKCHTEDSFQKILHPDLFDHDLTGYALEGKHETVDCKKCHKTKMIDPVAHDRCMDCHEDFHKGQFVRDTHKPDCKDCHNINGFAGSSFTIEKHNEGPFPLEGAHLATPCIACHMKNEKWTFRDIGKKCVDCHSDIHEGFLDEKYYPQKSCNQCHSSEGWVQVSFDHLLTGFELQGKHQQALCVACHKPDTSTIGGSKRIPFTGLKPECISCHDDIHERQFEVAGATDCKRCHKFEAWKPSNFDHNTARFVLDGAHKNVTCVKCHKADVVEGKAVTKYKLEKFECVDCHK</sequence>
<evidence type="ECO:0000313" key="2">
    <source>
        <dbReference type="EMBL" id="MBK9982903.1"/>
    </source>
</evidence>
<organism evidence="2 3">
    <name type="scientific">Candidatus Opimibacter skivensis</name>
    <dbReference type="NCBI Taxonomy" id="2982028"/>
    <lineage>
        <taxon>Bacteria</taxon>
        <taxon>Pseudomonadati</taxon>
        <taxon>Bacteroidota</taxon>
        <taxon>Saprospiria</taxon>
        <taxon>Saprospirales</taxon>
        <taxon>Saprospiraceae</taxon>
        <taxon>Candidatus Opimibacter</taxon>
    </lineage>
</organism>
<dbReference type="PANTHER" id="PTHR35038:SF8">
    <property type="entry name" value="C-TYPE POLYHEME CYTOCHROME OMCC"/>
    <property type="match status" value="1"/>
</dbReference>
<keyword evidence="1" id="KW-0732">Signal</keyword>
<evidence type="ECO:0000313" key="3">
    <source>
        <dbReference type="Proteomes" id="UP000808337"/>
    </source>
</evidence>
<dbReference type="Gene3D" id="1.10.287.3080">
    <property type="match status" value="1"/>
</dbReference>
<dbReference type="GO" id="GO:0016491">
    <property type="term" value="F:oxidoreductase activity"/>
    <property type="evidence" value="ECO:0007669"/>
    <property type="project" value="TreeGrafter"/>
</dbReference>
<accession>A0A9D7XSU3</accession>
<name>A0A9D7XSU3_9BACT</name>
<dbReference type="EMBL" id="JADKGY010000008">
    <property type="protein sequence ID" value="MBK9982903.1"/>
    <property type="molecule type" value="Genomic_DNA"/>
</dbReference>
<dbReference type="Gene3D" id="1.10.1130.10">
    <property type="entry name" value="Flavocytochrome C3, Chain A"/>
    <property type="match status" value="1"/>
</dbReference>